<dbReference type="EMBL" id="CABEEZ010000020">
    <property type="protein sequence ID" value="VTR19871.1"/>
    <property type="molecule type" value="Genomic_DNA"/>
</dbReference>
<dbReference type="AlphaFoldDB" id="A0A4U9TV70"/>
<name>A0A4U9TV70_SERFO</name>
<organism evidence="1">
    <name type="scientific">Serratia fonticola</name>
    <dbReference type="NCBI Taxonomy" id="47917"/>
    <lineage>
        <taxon>Bacteria</taxon>
        <taxon>Pseudomonadati</taxon>
        <taxon>Pseudomonadota</taxon>
        <taxon>Gammaproteobacteria</taxon>
        <taxon>Enterobacterales</taxon>
        <taxon>Yersiniaceae</taxon>
        <taxon>Serratia</taxon>
    </lineage>
</organism>
<proteinExistence type="predicted"/>
<gene>
    <name evidence="1" type="ORF">NCTC12965_00873</name>
</gene>
<accession>A0A4U9TV70</accession>
<evidence type="ECO:0000313" key="1">
    <source>
        <dbReference type="EMBL" id="VTR19871.1"/>
    </source>
</evidence>
<reference evidence="1" key="1">
    <citation type="submission" date="2019-05" db="EMBL/GenBank/DDBJ databases">
        <authorList>
            <consortium name="Pathogen Informatics"/>
        </authorList>
    </citation>
    <scope>NUCLEOTIDE SEQUENCE [LARGE SCALE GENOMIC DNA]</scope>
    <source>
        <strain evidence="1">NCTC12965</strain>
    </source>
</reference>
<sequence>MAFLLCIENRNPLTPTLSLSTNREHHEHRCGERELSAIVGEPVPLREVGNLPMLWLACVASESVGEVSADSIGSLSWGRGLG</sequence>
<protein>
    <submittedName>
        <fullName evidence="1">Uncharacterized protein</fullName>
    </submittedName>
</protein>